<sequence>METQTKQGRPGYSREDVTRIAVQEFNARGYEATSMGELAKVLGLSKSAIYHHISSKEELLKEATDRALKLLDDLVAECDRTQGPAVARLRFLVRGTTLALCREPEYVTLLLRLRGNSEVETAAMARRRAFTGYVVGLVEAAQKEGAIDADVVPGVAGRLLLGMVNSLVEWYSPAGSLEPEDVADIVETMVFLGLEL</sequence>
<dbReference type="GO" id="GO:0000976">
    <property type="term" value="F:transcription cis-regulatory region binding"/>
    <property type="evidence" value="ECO:0007669"/>
    <property type="project" value="TreeGrafter"/>
</dbReference>
<dbReference type="Proteomes" id="UP000035368">
    <property type="component" value="Chromosome"/>
</dbReference>
<keyword evidence="7" id="KW-1185">Reference proteome</keyword>
<keyword evidence="3" id="KW-0804">Transcription</keyword>
<proteinExistence type="predicted"/>
<evidence type="ECO:0000256" key="4">
    <source>
        <dbReference type="PROSITE-ProRule" id="PRU00335"/>
    </source>
</evidence>
<keyword evidence="1" id="KW-0805">Transcription regulation</keyword>
<protein>
    <submittedName>
        <fullName evidence="6">Transcriptional regulator, TetR family</fullName>
    </submittedName>
</protein>
<dbReference type="STRING" id="1050174.CEPID_12180"/>
<feature type="domain" description="HTH tetR-type" evidence="5">
    <location>
        <begin position="11"/>
        <end position="71"/>
    </location>
</feature>
<keyword evidence="2 4" id="KW-0238">DNA-binding</keyword>
<gene>
    <name evidence="6" type="ORF">CEPID_12180</name>
</gene>
<evidence type="ECO:0000256" key="3">
    <source>
        <dbReference type="ARBA" id="ARBA00023163"/>
    </source>
</evidence>
<evidence type="ECO:0000256" key="2">
    <source>
        <dbReference type="ARBA" id="ARBA00023125"/>
    </source>
</evidence>
<dbReference type="Pfam" id="PF17932">
    <property type="entry name" value="TetR_C_24"/>
    <property type="match status" value="1"/>
</dbReference>
<dbReference type="AlphaFoldDB" id="A0A0G3GT06"/>
<dbReference type="SUPFAM" id="SSF46689">
    <property type="entry name" value="Homeodomain-like"/>
    <property type="match status" value="1"/>
</dbReference>
<dbReference type="PATRIC" id="fig|1050174.4.peg.2460"/>
<dbReference type="RefSeq" id="WP_236684245.1">
    <property type="nucleotide sequence ID" value="NZ_CP011541.1"/>
</dbReference>
<dbReference type="PRINTS" id="PR00455">
    <property type="entry name" value="HTHTETR"/>
</dbReference>
<reference evidence="6 7" key="1">
    <citation type="submission" date="2015-05" db="EMBL/GenBank/DDBJ databases">
        <title>Complete genome sequence of Corynebacterium epidermidicanis DSM 45586, isolated from the skin of a dog suffering from pruritus.</title>
        <authorList>
            <person name="Ruckert C."/>
            <person name="Albersmeier A."/>
            <person name="Winkler A."/>
            <person name="Tauch A."/>
        </authorList>
    </citation>
    <scope>NUCLEOTIDE SEQUENCE [LARGE SCALE GENOMIC DNA]</scope>
    <source>
        <strain evidence="6 7">DSM 45586</strain>
    </source>
</reference>
<organism evidence="6 7">
    <name type="scientific">Corynebacterium epidermidicanis</name>
    <dbReference type="NCBI Taxonomy" id="1050174"/>
    <lineage>
        <taxon>Bacteria</taxon>
        <taxon>Bacillati</taxon>
        <taxon>Actinomycetota</taxon>
        <taxon>Actinomycetes</taxon>
        <taxon>Mycobacteriales</taxon>
        <taxon>Corynebacteriaceae</taxon>
        <taxon>Corynebacterium</taxon>
    </lineage>
</organism>
<dbReference type="Gene3D" id="1.10.357.10">
    <property type="entry name" value="Tetracycline Repressor, domain 2"/>
    <property type="match status" value="1"/>
</dbReference>
<evidence type="ECO:0000259" key="5">
    <source>
        <dbReference type="PROSITE" id="PS50977"/>
    </source>
</evidence>
<evidence type="ECO:0000313" key="7">
    <source>
        <dbReference type="Proteomes" id="UP000035368"/>
    </source>
</evidence>
<dbReference type="KEGG" id="cei:CEPID_12180"/>
<feature type="DNA-binding region" description="H-T-H motif" evidence="4">
    <location>
        <begin position="34"/>
        <end position="53"/>
    </location>
</feature>
<dbReference type="PROSITE" id="PS50977">
    <property type="entry name" value="HTH_TETR_2"/>
    <property type="match status" value="1"/>
</dbReference>
<dbReference type="PANTHER" id="PTHR30055">
    <property type="entry name" value="HTH-TYPE TRANSCRIPTIONAL REGULATOR RUTR"/>
    <property type="match status" value="1"/>
</dbReference>
<dbReference type="InterPro" id="IPR001647">
    <property type="entry name" value="HTH_TetR"/>
</dbReference>
<evidence type="ECO:0000313" key="6">
    <source>
        <dbReference type="EMBL" id="AKK04259.1"/>
    </source>
</evidence>
<dbReference type="GO" id="GO:0003700">
    <property type="term" value="F:DNA-binding transcription factor activity"/>
    <property type="evidence" value="ECO:0007669"/>
    <property type="project" value="TreeGrafter"/>
</dbReference>
<dbReference type="InterPro" id="IPR009057">
    <property type="entry name" value="Homeodomain-like_sf"/>
</dbReference>
<accession>A0A0G3GT06</accession>
<dbReference type="InterPro" id="IPR036271">
    <property type="entry name" value="Tet_transcr_reg_TetR-rel_C_sf"/>
</dbReference>
<name>A0A0G3GT06_9CORY</name>
<evidence type="ECO:0000256" key="1">
    <source>
        <dbReference type="ARBA" id="ARBA00023015"/>
    </source>
</evidence>
<dbReference type="PANTHER" id="PTHR30055:SF234">
    <property type="entry name" value="HTH-TYPE TRANSCRIPTIONAL REGULATOR BETI"/>
    <property type="match status" value="1"/>
</dbReference>
<dbReference type="InterPro" id="IPR050109">
    <property type="entry name" value="HTH-type_TetR-like_transc_reg"/>
</dbReference>
<dbReference type="InterPro" id="IPR041490">
    <property type="entry name" value="KstR2_TetR_C"/>
</dbReference>
<dbReference type="Pfam" id="PF00440">
    <property type="entry name" value="TetR_N"/>
    <property type="match status" value="1"/>
</dbReference>
<dbReference type="EMBL" id="CP011541">
    <property type="protein sequence ID" value="AKK04259.1"/>
    <property type="molecule type" value="Genomic_DNA"/>
</dbReference>
<dbReference type="Gene3D" id="1.10.10.60">
    <property type="entry name" value="Homeodomain-like"/>
    <property type="match status" value="1"/>
</dbReference>
<dbReference type="SUPFAM" id="SSF48498">
    <property type="entry name" value="Tetracyclin repressor-like, C-terminal domain"/>
    <property type="match status" value="1"/>
</dbReference>